<dbReference type="PANTHER" id="PTHR30595:SF6">
    <property type="entry name" value="SCHLAFEN ALBA-2 DOMAIN-CONTAINING PROTEIN"/>
    <property type="match status" value="1"/>
</dbReference>
<evidence type="ECO:0000313" key="2">
    <source>
        <dbReference type="EMBL" id="AQY21182.1"/>
    </source>
</evidence>
<dbReference type="EMBL" id="CP011859">
    <property type="protein sequence ID" value="AQY21182.1"/>
    <property type="molecule type" value="Genomic_DNA"/>
</dbReference>
<name>A0A1S7DPY6_RIEAN</name>
<dbReference type="Pfam" id="PF13749">
    <property type="entry name" value="HATPase_c_4"/>
    <property type="match status" value="1"/>
</dbReference>
<feature type="domain" description="Filamentation induced by cAMP protein Fic-like C-terminal" evidence="1">
    <location>
        <begin position="213"/>
        <end position="275"/>
    </location>
</feature>
<dbReference type="AlphaFoldDB" id="A0A1S7DPY6"/>
<protein>
    <recommendedName>
        <fullName evidence="1">Filamentation induced by cAMP protein Fic-like C-terminal domain-containing protein</fullName>
    </recommendedName>
</protein>
<dbReference type="InterPro" id="IPR049514">
    <property type="entry name" value="Fic-like_C"/>
</dbReference>
<reference evidence="2 3" key="1">
    <citation type="submission" date="2015-06" db="EMBL/GenBank/DDBJ databases">
        <title>R. anatipestifer strain HXb2 is the most virulent strain so far, and the genome sequence would help us uncover the pathogenesis.</title>
        <authorList>
            <person name="Hu Q."/>
            <person name="Qi J."/>
            <person name="Bo H."/>
            <person name="Liu G."/>
            <person name="Tao M."/>
            <person name="Ding Y."/>
            <person name="Xue Y."/>
        </authorList>
    </citation>
    <scope>NUCLEOTIDE SEQUENCE [LARGE SCALE GENOMIC DNA]</scope>
    <source>
        <strain evidence="2 3">HXb2</strain>
    </source>
</reference>
<dbReference type="InterPro" id="IPR038475">
    <property type="entry name" value="RecG_C_sf"/>
</dbReference>
<proteinExistence type="predicted"/>
<organism evidence="2 3">
    <name type="scientific">Riemerella anatipestifer</name>
    <name type="common">Moraxella anatipestifer</name>
    <dbReference type="NCBI Taxonomy" id="34085"/>
    <lineage>
        <taxon>Bacteria</taxon>
        <taxon>Pseudomonadati</taxon>
        <taxon>Bacteroidota</taxon>
        <taxon>Flavobacteriia</taxon>
        <taxon>Flavobacteriales</taxon>
        <taxon>Weeksellaceae</taxon>
        <taxon>Riemerella</taxon>
    </lineage>
</organism>
<sequence>MQIYYQSTGKLLNEQFAKNLELLTEENQYNYVAYLLNDVNGISIKVAKYSGVNQVDLIENEEYGYESLIKATNQVLDKLNLENRTLTKITSKERQEKRLWDSIALREAVINAFVHNDYTREIAPKFEIFRDRLVITSYGGLPEGLSQEELFTGYSVPRNRELMRIYKDLELVEQLGSGVPRILQTYTRDYFKFSDNFLQIILPAEEVTEQVTEQVEKLLKVFEGTHYREELQQKLNLIHRENFRKMYLQPAIAQGLVALTILDKPTSSKQQYYLTEKGKAVLLKIKNK</sequence>
<accession>A0A1S7DPY6</accession>
<evidence type="ECO:0000313" key="3">
    <source>
        <dbReference type="Proteomes" id="UP000189883"/>
    </source>
</evidence>
<gene>
    <name evidence="2" type="ORF">AB406_0218</name>
</gene>
<dbReference type="Gene3D" id="3.30.565.60">
    <property type="match status" value="1"/>
</dbReference>
<dbReference type="PANTHER" id="PTHR30595">
    <property type="entry name" value="GLPR-RELATED TRANSCRIPTIONAL REPRESSOR"/>
    <property type="match status" value="1"/>
</dbReference>
<dbReference type="Pfam" id="PF21247">
    <property type="entry name" value="Fic-like_C"/>
    <property type="match status" value="1"/>
</dbReference>
<dbReference type="Proteomes" id="UP000189883">
    <property type="component" value="Chromosome"/>
</dbReference>
<evidence type="ECO:0000259" key="1">
    <source>
        <dbReference type="Pfam" id="PF21247"/>
    </source>
</evidence>